<evidence type="ECO:0000313" key="2">
    <source>
        <dbReference type="Proteomes" id="UP000287756"/>
    </source>
</evidence>
<proteinExistence type="predicted"/>
<dbReference type="EMBL" id="CP026118">
    <property type="protein sequence ID" value="QAS53073.1"/>
    <property type="molecule type" value="Genomic_DNA"/>
</dbReference>
<dbReference type="Proteomes" id="UP000287756">
    <property type="component" value="Chromosome"/>
</dbReference>
<name>A0A410MED2_9BACI</name>
<dbReference type="KEGG" id="hli:HLI_13190"/>
<accession>A0A410MED2</accession>
<protein>
    <submittedName>
        <fullName evidence="1">Uncharacterized protein</fullName>
    </submittedName>
</protein>
<reference evidence="1 2" key="1">
    <citation type="submission" date="2018-01" db="EMBL/GenBank/DDBJ databases">
        <title>The whole genome sequencing and assembly of Halobacillus litoralis ERB031 strain.</title>
        <authorList>
            <person name="Lee S.-J."/>
            <person name="Park M.-K."/>
            <person name="Kim J.-Y."/>
            <person name="Lee Y.-J."/>
            <person name="Yi H."/>
            <person name="Bahn Y.-S."/>
            <person name="Kim J.F."/>
            <person name="Lee D.-W."/>
        </authorList>
    </citation>
    <scope>NUCLEOTIDE SEQUENCE [LARGE SCALE GENOMIC DNA]</scope>
    <source>
        <strain evidence="1 2">ERB 031</strain>
    </source>
</reference>
<dbReference type="AlphaFoldDB" id="A0A410MED2"/>
<evidence type="ECO:0000313" key="1">
    <source>
        <dbReference type="EMBL" id="QAS53073.1"/>
    </source>
</evidence>
<gene>
    <name evidence="1" type="ORF">HLI_13190</name>
</gene>
<sequence>MNWSASFIIKIGLEHKGHVKEILYFIHDILTLLVLVHHGSVGIAHAYSHPYNLPERVIMKKRETDNRFLARMV</sequence>
<organism evidence="1 2">
    <name type="scientific">Halobacillus litoralis</name>
    <dbReference type="NCBI Taxonomy" id="45668"/>
    <lineage>
        <taxon>Bacteria</taxon>
        <taxon>Bacillati</taxon>
        <taxon>Bacillota</taxon>
        <taxon>Bacilli</taxon>
        <taxon>Bacillales</taxon>
        <taxon>Bacillaceae</taxon>
        <taxon>Halobacillus</taxon>
    </lineage>
</organism>